<dbReference type="OrthoDB" id="90760at2"/>
<comment type="caution">
    <text evidence="3">The sequence shown here is derived from an EMBL/GenBank/DDBJ whole genome shotgun (WGS) entry which is preliminary data.</text>
</comment>
<dbReference type="PANTHER" id="PTHR38812">
    <property type="entry name" value="MU-LIKE PROPHAGE FLUMU PROTEIN GP42"/>
    <property type="match status" value="1"/>
</dbReference>
<dbReference type="AlphaFoldDB" id="A0A4Z0YEF1"/>
<protein>
    <recommendedName>
        <fullName evidence="2">Tape measure protein N-terminal domain-containing protein</fullName>
    </recommendedName>
</protein>
<dbReference type="InterPro" id="IPR053058">
    <property type="entry name" value="Mulikevirus_tape_measure"/>
</dbReference>
<evidence type="ECO:0000256" key="1">
    <source>
        <dbReference type="SAM" id="Coils"/>
    </source>
</evidence>
<reference evidence="3 4" key="1">
    <citation type="submission" date="2019-04" db="EMBL/GenBank/DDBJ databases">
        <authorList>
            <person name="Poehlein A."/>
            <person name="Bengelsdorf F.R."/>
            <person name="Duerre P."/>
            <person name="Daniel R."/>
        </authorList>
    </citation>
    <scope>NUCLEOTIDE SEQUENCE [LARGE SCALE GENOMIC DNA]</scope>
    <source>
        <strain evidence="3 4">BS-1</strain>
    </source>
</reference>
<feature type="domain" description="Tape measure protein N-terminal" evidence="2">
    <location>
        <begin position="248"/>
        <end position="426"/>
    </location>
</feature>
<evidence type="ECO:0000259" key="2">
    <source>
        <dbReference type="Pfam" id="PF20155"/>
    </source>
</evidence>
<dbReference type="Proteomes" id="UP000297714">
    <property type="component" value="Unassembled WGS sequence"/>
</dbReference>
<keyword evidence="1" id="KW-0175">Coiled coil</keyword>
<dbReference type="InterPro" id="IPR013491">
    <property type="entry name" value="Tape_meas_N"/>
</dbReference>
<dbReference type="Pfam" id="PF20155">
    <property type="entry name" value="TMP_3"/>
    <property type="match status" value="1"/>
</dbReference>
<dbReference type="NCBIfam" id="TIGR02675">
    <property type="entry name" value="tape_meas_nterm"/>
    <property type="match status" value="1"/>
</dbReference>
<evidence type="ECO:0000313" key="3">
    <source>
        <dbReference type="EMBL" id="TGJ75422.1"/>
    </source>
</evidence>
<dbReference type="EMBL" id="SRMQ01000018">
    <property type="protein sequence ID" value="TGJ75422.1"/>
    <property type="molecule type" value="Genomic_DNA"/>
</dbReference>
<name>A0A4Z0YEF1_9FIRM</name>
<gene>
    <name evidence="3" type="ORF">CAGA_24470</name>
</gene>
<proteinExistence type="predicted"/>
<organism evidence="3 4">
    <name type="scientific">Caproiciproducens galactitolivorans</name>
    <dbReference type="NCBI Taxonomy" id="642589"/>
    <lineage>
        <taxon>Bacteria</taxon>
        <taxon>Bacillati</taxon>
        <taxon>Bacillota</taxon>
        <taxon>Clostridia</taxon>
        <taxon>Eubacteriales</taxon>
        <taxon>Acutalibacteraceae</taxon>
        <taxon>Caproiciproducens</taxon>
    </lineage>
</organism>
<dbReference type="RefSeq" id="WP_135661146.1">
    <property type="nucleotide sequence ID" value="NZ_SRMQ01000018.1"/>
</dbReference>
<accession>A0A4Z0YEF1</accession>
<feature type="coiled-coil region" evidence="1">
    <location>
        <begin position="40"/>
        <end position="121"/>
    </location>
</feature>
<keyword evidence="4" id="KW-1185">Reference proteome</keyword>
<sequence length="700" mass="74727">MARDISIAISAKDNFTQAITTMRNANSSFNKDLTGTLEKLNELNRNKITLKVDTDRAKSELKAAEKQFLATGSAADKMAMEIASEKYENARRNLDLVSKNARQAERDILNMTDAVSKADNRAGTGKSTGIAGAVSAIAQAGLTKMVGDTVSVMANTLVSSAYGSNTGTLFESALSGAGSGAAIGSMISPGVGTAIGAAAGTAIGAVNGAVQNFQKEDDAFKSVVQESYNTIKQTRSSELTEGSAITANREQNQMSFTTLLGGEDKAKSFLSQVTNFAAKTPFGYDDLTKISKTLLAYGYKQNEILPLLTKVGDTGSALGMSNEDMNYIAISLGRMQNGGKAKLEYLNPLLERGIPVWDYLAKASGKTKEQVQEMVSKGLIPGEQAAKTIADYMGKANEGSMELQSHTYSGLLNNLEDAQKSLKAALGEGYNEESKKGIQAQIDWLGGKTGSALKEAYSMQGKFQARLENMQKDLEQRALTGVVSGEITGNFSEENKSRLKQLAEDYKKSMMEAAKGNEQAEIQAAQDVEEAKIIAANEYKATRGYQLQLEADKSLIASIQEDTGLKSEYWNAGYTMQQEFTKGLGYKAKDKIVGMLGISNAIKSPGYSGMVGGTGSAHSSGYVGMVGSSHATGLFRVPYNNFPALLHEGEMVSTAVEARSAKKNPSVVISGNSFVVREEADVDKIARALVEKIQKAEMIT</sequence>
<dbReference type="PANTHER" id="PTHR38812:SF2">
    <property type="entry name" value="MU-LIKE PROPHAGE FLUMU PROTEIN GP42"/>
    <property type="match status" value="1"/>
</dbReference>
<evidence type="ECO:0000313" key="4">
    <source>
        <dbReference type="Proteomes" id="UP000297714"/>
    </source>
</evidence>